<evidence type="ECO:0000313" key="2">
    <source>
        <dbReference type="Proteomes" id="UP001601521"/>
    </source>
</evidence>
<accession>A0ABW6NXB6</accession>
<sequence length="92" mass="9741">MILLGLTDQDYPGTTRIEDWPSWNLPIMRWARSQGALAGYAHCGSGLAVGTDELPNYVIPAFQSIGSNEIIVDVPLGAADFQGGAQVAPPLS</sequence>
<dbReference type="RefSeq" id="WP_387256224.1">
    <property type="nucleotide sequence ID" value="NZ_JBIALX010000032.1"/>
</dbReference>
<comment type="caution">
    <text evidence="1">The sequence shown here is derived from an EMBL/GenBank/DDBJ whole genome shotgun (WGS) entry which is preliminary data.</text>
</comment>
<reference evidence="1 2" key="1">
    <citation type="submission" date="2024-10" db="EMBL/GenBank/DDBJ databases">
        <title>The Natural Products Discovery Center: Release of the First 8490 Sequenced Strains for Exploring Actinobacteria Biosynthetic Diversity.</title>
        <authorList>
            <person name="Kalkreuter E."/>
            <person name="Kautsar S.A."/>
            <person name="Yang D."/>
            <person name="Bader C.D."/>
            <person name="Teijaro C.N."/>
            <person name="Fluegel L."/>
            <person name="Davis C.M."/>
            <person name="Simpson J.R."/>
            <person name="Lauterbach L."/>
            <person name="Steele A.D."/>
            <person name="Gui C."/>
            <person name="Meng S."/>
            <person name="Li G."/>
            <person name="Viehrig K."/>
            <person name="Ye F."/>
            <person name="Su P."/>
            <person name="Kiefer A.F."/>
            <person name="Nichols A."/>
            <person name="Cepeda A.J."/>
            <person name="Yan W."/>
            <person name="Fan B."/>
            <person name="Jiang Y."/>
            <person name="Adhikari A."/>
            <person name="Zheng C.-J."/>
            <person name="Schuster L."/>
            <person name="Cowan T.M."/>
            <person name="Smanski M.J."/>
            <person name="Chevrette M.G."/>
            <person name="De Carvalho L.P.S."/>
            <person name="Shen B."/>
        </authorList>
    </citation>
    <scope>NUCLEOTIDE SEQUENCE [LARGE SCALE GENOMIC DNA]</scope>
    <source>
        <strain evidence="1 2">NPDC004550</strain>
    </source>
</reference>
<keyword evidence="2" id="KW-1185">Reference proteome</keyword>
<dbReference type="EMBL" id="JBIALX010000032">
    <property type="protein sequence ID" value="MFF0458594.1"/>
    <property type="molecule type" value="Genomic_DNA"/>
</dbReference>
<proteinExistence type="predicted"/>
<organism evidence="1 2">
    <name type="scientific">Nocardia africana</name>
    <dbReference type="NCBI Taxonomy" id="134964"/>
    <lineage>
        <taxon>Bacteria</taxon>
        <taxon>Bacillati</taxon>
        <taxon>Actinomycetota</taxon>
        <taxon>Actinomycetes</taxon>
        <taxon>Mycobacteriales</taxon>
        <taxon>Nocardiaceae</taxon>
        <taxon>Nocardia</taxon>
    </lineage>
</organism>
<evidence type="ECO:0000313" key="1">
    <source>
        <dbReference type="EMBL" id="MFF0458594.1"/>
    </source>
</evidence>
<dbReference type="Proteomes" id="UP001601521">
    <property type="component" value="Unassembled WGS sequence"/>
</dbReference>
<protein>
    <submittedName>
        <fullName evidence="1">Uncharacterized protein</fullName>
    </submittedName>
</protein>
<gene>
    <name evidence="1" type="ORF">ACFYTH_35060</name>
</gene>
<name>A0ABW6NXB6_9NOCA</name>